<protein>
    <recommendedName>
        <fullName evidence="9">4,4'-diaponeurosporenoate glycosyltransferase</fullName>
    </recommendedName>
</protein>
<keyword evidence="4 11" id="KW-0808">Transferase</keyword>
<dbReference type="KEGG" id="ske:Sked_20090"/>
<accession>D1BHL3</accession>
<evidence type="ECO:0000313" key="11">
    <source>
        <dbReference type="EMBL" id="ACZ21933.1"/>
    </source>
</evidence>
<dbReference type="GO" id="GO:0005886">
    <property type="term" value="C:plasma membrane"/>
    <property type="evidence" value="ECO:0007669"/>
    <property type="project" value="UniProtKB-SubCell"/>
</dbReference>
<dbReference type="InterPro" id="IPR001173">
    <property type="entry name" value="Glyco_trans_2-like"/>
</dbReference>
<dbReference type="HOGENOM" id="CLU_025996_17_1_11"/>
<dbReference type="GO" id="GO:0016757">
    <property type="term" value="F:glycosyltransferase activity"/>
    <property type="evidence" value="ECO:0007669"/>
    <property type="project" value="UniProtKB-KW"/>
</dbReference>
<comment type="subcellular location">
    <subcellularLocation>
        <location evidence="1">Cell membrane</location>
    </subcellularLocation>
</comment>
<comment type="similarity">
    <text evidence="8">Belongs to the glycosyltransferase 2 family. CrtQ subfamily.</text>
</comment>
<gene>
    <name evidence="11" type="ordered locus">Sked_20090</name>
</gene>
<evidence type="ECO:0000256" key="8">
    <source>
        <dbReference type="ARBA" id="ARBA00038120"/>
    </source>
</evidence>
<evidence type="ECO:0000256" key="4">
    <source>
        <dbReference type="ARBA" id="ARBA00022679"/>
    </source>
</evidence>
<dbReference type="PANTHER" id="PTHR43646">
    <property type="entry name" value="GLYCOSYLTRANSFERASE"/>
    <property type="match status" value="1"/>
</dbReference>
<proteinExistence type="inferred from homology"/>
<dbReference type="eggNOG" id="COG1215">
    <property type="taxonomic scope" value="Bacteria"/>
</dbReference>
<name>D1BHL3_SANKS</name>
<dbReference type="Gene3D" id="3.90.550.10">
    <property type="entry name" value="Spore Coat Polysaccharide Biosynthesis Protein SpsA, Chain A"/>
    <property type="match status" value="1"/>
</dbReference>
<dbReference type="EMBL" id="CP001819">
    <property type="protein sequence ID" value="ACZ21933.1"/>
    <property type="molecule type" value="Genomic_DNA"/>
</dbReference>
<keyword evidence="2" id="KW-1003">Cell membrane</keyword>
<evidence type="ECO:0000256" key="9">
    <source>
        <dbReference type="ARBA" id="ARBA00040345"/>
    </source>
</evidence>
<comment type="function">
    <text evidence="6">Catalyzes the glycosylation of 4,4'-diaponeurosporenoate, i.e. the esterification of glucose at the C1'' position with the carboxyl group of 4,4'-diaponeurosporenic acid, to form glycosyl-4,4'-diaponeurosporenoate. This is a step in the biosynthesis of staphyloxanthin, an orange pigment present in most staphylococci strains.</text>
</comment>
<keyword evidence="12" id="KW-1185">Reference proteome</keyword>
<keyword evidence="3" id="KW-0328">Glycosyltransferase</keyword>
<dbReference type="AlphaFoldDB" id="D1BHL3"/>
<evidence type="ECO:0000259" key="10">
    <source>
        <dbReference type="Pfam" id="PF00535"/>
    </source>
</evidence>
<dbReference type="Proteomes" id="UP000000322">
    <property type="component" value="Chromosome"/>
</dbReference>
<keyword evidence="5" id="KW-0472">Membrane</keyword>
<evidence type="ECO:0000256" key="2">
    <source>
        <dbReference type="ARBA" id="ARBA00022475"/>
    </source>
</evidence>
<sequence>MSPAAGRGARPLAAVCVVVPVHDEQELLGRCIAALRHAVAHEAQRPGGVRTEVVLVLDGCTDGSAAIARLSPFHVVEVSACRVGAARAVGVDVALAAAMAADDGSAVEARTPGLDQVWVASTDADSAVPVHWVSSQVALADAGADVVVGTVRPDPADLSPRQRAAWEATHVPGLANGHVHGANLGMRADVYRAAGGYPPVDEHEDVDLVARARATGARVVASDDAWVLTSGRQQGRTPGGYARFLREDLVDGAQV</sequence>
<evidence type="ECO:0000313" key="12">
    <source>
        <dbReference type="Proteomes" id="UP000000322"/>
    </source>
</evidence>
<dbReference type="Pfam" id="PF00535">
    <property type="entry name" value="Glycos_transf_2"/>
    <property type="match status" value="1"/>
</dbReference>
<dbReference type="InterPro" id="IPR029044">
    <property type="entry name" value="Nucleotide-diphossugar_trans"/>
</dbReference>
<dbReference type="RefSeq" id="WP_012867002.1">
    <property type="nucleotide sequence ID" value="NC_013521.1"/>
</dbReference>
<evidence type="ECO:0000256" key="7">
    <source>
        <dbReference type="ARBA" id="ARBA00037904"/>
    </source>
</evidence>
<evidence type="ECO:0000256" key="1">
    <source>
        <dbReference type="ARBA" id="ARBA00004236"/>
    </source>
</evidence>
<dbReference type="PANTHER" id="PTHR43646:SF2">
    <property type="entry name" value="GLYCOSYLTRANSFERASE 2-LIKE DOMAIN-CONTAINING PROTEIN"/>
    <property type="match status" value="1"/>
</dbReference>
<feature type="domain" description="Glycosyltransferase 2-like" evidence="10">
    <location>
        <begin position="16"/>
        <end position="165"/>
    </location>
</feature>
<comment type="pathway">
    <text evidence="7">Carotenoid biosynthesis; staphyloxanthin biosynthesis; staphyloxanthin from farnesyl diphosphate: step 4/5.</text>
</comment>
<dbReference type="SUPFAM" id="SSF53448">
    <property type="entry name" value="Nucleotide-diphospho-sugar transferases"/>
    <property type="match status" value="1"/>
</dbReference>
<evidence type="ECO:0000256" key="6">
    <source>
        <dbReference type="ARBA" id="ARBA00037281"/>
    </source>
</evidence>
<evidence type="ECO:0000256" key="3">
    <source>
        <dbReference type="ARBA" id="ARBA00022676"/>
    </source>
</evidence>
<dbReference type="STRING" id="446469.Sked_20090"/>
<organism evidence="11 12">
    <name type="scientific">Sanguibacter keddieii (strain ATCC 51767 / DSM 10542 / NCFB 3025 / ST-74)</name>
    <dbReference type="NCBI Taxonomy" id="446469"/>
    <lineage>
        <taxon>Bacteria</taxon>
        <taxon>Bacillati</taxon>
        <taxon>Actinomycetota</taxon>
        <taxon>Actinomycetes</taxon>
        <taxon>Micrococcales</taxon>
        <taxon>Sanguibacteraceae</taxon>
        <taxon>Sanguibacter</taxon>
    </lineage>
</organism>
<evidence type="ECO:0000256" key="5">
    <source>
        <dbReference type="ARBA" id="ARBA00023136"/>
    </source>
</evidence>
<reference evidence="11 12" key="1">
    <citation type="journal article" date="2009" name="Stand. Genomic Sci.">
        <title>Complete genome sequence of Sanguibacter keddieii type strain (ST-74).</title>
        <authorList>
            <person name="Ivanova N."/>
            <person name="Sikorski J."/>
            <person name="Sims D."/>
            <person name="Brettin T."/>
            <person name="Detter J.C."/>
            <person name="Han C."/>
            <person name="Lapidus A."/>
            <person name="Copeland A."/>
            <person name="Glavina Del Rio T."/>
            <person name="Nolan M."/>
            <person name="Chen F."/>
            <person name="Lucas S."/>
            <person name="Tice H."/>
            <person name="Cheng J.F."/>
            <person name="Bruce D."/>
            <person name="Goodwin L."/>
            <person name="Pitluck S."/>
            <person name="Pati A."/>
            <person name="Mavromatis K."/>
            <person name="Chen A."/>
            <person name="Palaniappan K."/>
            <person name="D'haeseleer P."/>
            <person name="Chain P."/>
            <person name="Bristow J."/>
            <person name="Eisen J.A."/>
            <person name="Markowitz V."/>
            <person name="Hugenholtz P."/>
            <person name="Goker M."/>
            <person name="Pukall R."/>
            <person name="Klenk H.P."/>
            <person name="Kyrpides N.C."/>
        </authorList>
    </citation>
    <scope>NUCLEOTIDE SEQUENCE [LARGE SCALE GENOMIC DNA]</scope>
    <source>
        <strain evidence="12">ATCC 51767 / DSM 10542 / NCFB 3025 / ST-74</strain>
    </source>
</reference>
<dbReference type="CAZy" id="GT2">
    <property type="family name" value="Glycosyltransferase Family 2"/>
</dbReference>